<dbReference type="Gene3D" id="3.50.90.10">
    <property type="entry name" value="YerB-like"/>
    <property type="match status" value="1"/>
</dbReference>
<dbReference type="SUPFAM" id="SSF159774">
    <property type="entry name" value="YerB-like"/>
    <property type="match status" value="2"/>
</dbReference>
<reference evidence="3 4" key="1">
    <citation type="journal article" date="2015" name="Nature">
        <title>rRNA introns, odd ribosomes, and small enigmatic genomes across a large radiation of phyla.</title>
        <authorList>
            <person name="Brown C.T."/>
            <person name="Hug L.A."/>
            <person name="Thomas B.C."/>
            <person name="Sharon I."/>
            <person name="Castelle C.J."/>
            <person name="Singh A."/>
            <person name="Wilkins M.J."/>
            <person name="Williams K.H."/>
            <person name="Banfield J.F."/>
        </authorList>
    </citation>
    <scope>NUCLEOTIDE SEQUENCE [LARGE SCALE GENOMIC DNA]</scope>
</reference>
<evidence type="ECO:0000259" key="2">
    <source>
        <dbReference type="Pfam" id="PF17479"/>
    </source>
</evidence>
<evidence type="ECO:0000259" key="1">
    <source>
        <dbReference type="Pfam" id="PF11258"/>
    </source>
</evidence>
<dbReference type="Pfam" id="PF17479">
    <property type="entry name" value="DUF3048_C"/>
    <property type="match status" value="1"/>
</dbReference>
<comment type="caution">
    <text evidence="3">The sequence shown here is derived from an EMBL/GenBank/DDBJ whole genome shotgun (WGS) entry which is preliminary data.</text>
</comment>
<organism evidence="3 4">
    <name type="scientific">Candidatus Woesebacteria bacterium GW2011_GWC2_31_9</name>
    <dbReference type="NCBI Taxonomy" id="1618586"/>
    <lineage>
        <taxon>Bacteria</taxon>
        <taxon>Candidatus Woeseibacteriota</taxon>
    </lineage>
</organism>
<name>A0A0F9YKX0_9BACT</name>
<evidence type="ECO:0000313" key="3">
    <source>
        <dbReference type="EMBL" id="KKP32139.1"/>
    </source>
</evidence>
<dbReference type="EMBL" id="LBOI01000002">
    <property type="protein sequence ID" value="KKP32139.1"/>
    <property type="molecule type" value="Genomic_DNA"/>
</dbReference>
<dbReference type="Pfam" id="PF11258">
    <property type="entry name" value="DUF3048"/>
    <property type="match status" value="1"/>
</dbReference>
<gene>
    <name evidence="3" type="ORF">UR21_C0002G0058</name>
</gene>
<proteinExistence type="predicted"/>
<feature type="domain" description="DUF3048" evidence="1">
    <location>
        <begin position="83"/>
        <end position="169"/>
    </location>
</feature>
<accession>A0A0F9YKX0</accession>
<dbReference type="AlphaFoldDB" id="A0A0F9YKX0"/>
<protein>
    <recommendedName>
        <fullName evidence="5">PT repeat-containing protein</fullName>
    </recommendedName>
</protein>
<dbReference type="Proteomes" id="UP000034803">
    <property type="component" value="Unassembled WGS sequence"/>
</dbReference>
<feature type="domain" description="DUF3048" evidence="2">
    <location>
        <begin position="291"/>
        <end position="396"/>
    </location>
</feature>
<sequence length="407" mass="45346">MEKFKKIISSKNFTLVLGFLGLFLVSTGVSLAGFTFLVKDTSIVKTGTSSTGKVSRVDLSKPKTDACPINGAMYTKAEKDIWETRRPILAVIENHLESRPQSGLSNADVVYEAVAEGGITRFLAVFYCGVADNDYIIGQIRSARVYFVNLALEYGSNPLFVHWGGANNICNNCPGGVKPYGDIDPRVDAYRLLEKIGWVNGRYGSDMNGATNTGYPALFTDDRRMNLATEHQKVGSVDKIYEEATKRVFGAVDENEKAWSDSFKSWKFIDDKPQTATASNIEFPFWDSMSDYNVNWKYDSVNNKYLRFTGGKEHIDLESKQQLSTKNVVIMYVKEEGPVDKEHHMLYTVTGTGKAKVFQNGIVIEGTWEKATGVARTKFLDGEGVEIPFVRGQIWIEVVPSVNSVSY</sequence>
<evidence type="ECO:0008006" key="5">
    <source>
        <dbReference type="Google" id="ProtNLM"/>
    </source>
</evidence>
<evidence type="ECO:0000313" key="4">
    <source>
        <dbReference type="Proteomes" id="UP000034803"/>
    </source>
</evidence>
<dbReference type="InterPro" id="IPR035328">
    <property type="entry name" value="DUF3048_C"/>
</dbReference>
<dbReference type="InterPro" id="IPR023158">
    <property type="entry name" value="YerB-like_sf"/>
</dbReference>
<dbReference type="InterPro" id="IPR021416">
    <property type="entry name" value="DUF3048_N"/>
</dbReference>